<dbReference type="Gene3D" id="1.25.40.20">
    <property type="entry name" value="Ankyrin repeat-containing domain"/>
    <property type="match status" value="3"/>
</dbReference>
<evidence type="ECO:0000256" key="2">
    <source>
        <dbReference type="ARBA" id="ARBA00023043"/>
    </source>
</evidence>
<dbReference type="InterPro" id="IPR008962">
    <property type="entry name" value="PapD-like_sf"/>
</dbReference>
<feature type="repeat" description="ANK" evidence="3">
    <location>
        <begin position="205"/>
        <end position="237"/>
    </location>
</feature>
<dbReference type="Proteomes" id="UP000290289">
    <property type="component" value="Chromosome 14"/>
</dbReference>
<feature type="repeat" description="ANK" evidence="3">
    <location>
        <begin position="172"/>
        <end position="204"/>
    </location>
</feature>
<evidence type="ECO:0000256" key="3">
    <source>
        <dbReference type="PROSITE-ProRule" id="PRU00023"/>
    </source>
</evidence>
<accession>A0A498HX06</accession>
<dbReference type="InterPro" id="IPR013783">
    <property type="entry name" value="Ig-like_fold"/>
</dbReference>
<dbReference type="AlphaFoldDB" id="A0A498HX06"/>
<evidence type="ECO:0000313" key="6">
    <source>
        <dbReference type="Proteomes" id="UP000290289"/>
    </source>
</evidence>
<feature type="repeat" description="ANK" evidence="3">
    <location>
        <begin position="392"/>
        <end position="424"/>
    </location>
</feature>
<dbReference type="PROSITE" id="PS50202">
    <property type="entry name" value="MSP"/>
    <property type="match status" value="1"/>
</dbReference>
<gene>
    <name evidence="5" type="ORF">DVH24_019036</name>
</gene>
<feature type="repeat" description="ANK" evidence="3">
    <location>
        <begin position="271"/>
        <end position="303"/>
    </location>
</feature>
<dbReference type="PANTHER" id="PTHR24198">
    <property type="entry name" value="ANKYRIN REPEAT AND PROTEIN KINASE DOMAIN-CONTAINING PROTEIN"/>
    <property type="match status" value="1"/>
</dbReference>
<dbReference type="PROSITE" id="PS50297">
    <property type="entry name" value="ANK_REP_REGION"/>
    <property type="match status" value="7"/>
</dbReference>
<dbReference type="SUPFAM" id="SSF48403">
    <property type="entry name" value="Ankyrin repeat"/>
    <property type="match status" value="1"/>
</dbReference>
<keyword evidence="6" id="KW-1185">Reference proteome</keyword>
<feature type="domain" description="MSP" evidence="4">
    <location>
        <begin position="4"/>
        <end position="135"/>
    </location>
</feature>
<dbReference type="InterPro" id="IPR036770">
    <property type="entry name" value="Ankyrin_rpt-contain_sf"/>
</dbReference>
<evidence type="ECO:0000259" key="4">
    <source>
        <dbReference type="PROSITE" id="PS50202"/>
    </source>
</evidence>
<dbReference type="STRING" id="3750.A0A498HX06"/>
<keyword evidence="2 3" id="KW-0040">ANK repeat</keyword>
<feature type="repeat" description="ANK" evidence="3">
    <location>
        <begin position="305"/>
        <end position="337"/>
    </location>
</feature>
<dbReference type="InterPro" id="IPR002110">
    <property type="entry name" value="Ankyrin_rpt"/>
</dbReference>
<dbReference type="Pfam" id="PF12796">
    <property type="entry name" value="Ank_2"/>
    <property type="match status" value="2"/>
</dbReference>
<name>A0A498HX06_MALDO</name>
<evidence type="ECO:0000256" key="1">
    <source>
        <dbReference type="ARBA" id="ARBA00022737"/>
    </source>
</evidence>
<sequence>MDRLISLEPSNFVAIRIESGQKCYGQLTLRNVMYTMPVAFRLQPLIKNRYTVKPQSGIISPLEKLTVEIVYHLPPGSSLPDSFPYCNDSFLLHSVVVPGAAIKDSSSTFDAVPNDWFTTKKKQVFIDSGVKIMFVGSPILAQLVSDGLMDDIREVLEKSETSWRAADSVDSEGQSLLHLAVAQGRPDLVQLLLEFEPDVEAQSRSGSTPLEAAASKGEALIVELLMARRASTERSESSTWGPIHLAAGGGHVEVLRLLIIKGANVDALTKDGSTALHLAVEERRRDCARLLLASGAKAGVRDCRDGDTPLHIAASMGDEYMVKLLLQKGANKDIRNFAGLTAYDVASENGHTRLFDALRLGDSLCIAARKGEVRTIVRLLETGATINGRDQHGWTALHRACFKGNIEVVRTLLEKGVDVDAKDEDGYTALHCAVESGHADVIEMLVKKGADAEARTNKGVTALKIAESLHYAGITRILIHGGATKDNSNMARISTQTSVAFGKKSKGLEEEIIKGGMKKKKSSRARALRGSFDHSIPLVVL</sequence>
<evidence type="ECO:0000313" key="5">
    <source>
        <dbReference type="EMBL" id="RXH76148.1"/>
    </source>
</evidence>
<dbReference type="InterPro" id="IPR000535">
    <property type="entry name" value="MSP_dom"/>
</dbReference>
<feature type="repeat" description="ANK" evidence="3">
    <location>
        <begin position="425"/>
        <end position="457"/>
    </location>
</feature>
<proteinExistence type="predicted"/>
<keyword evidence="1" id="KW-0677">Repeat</keyword>
<dbReference type="PRINTS" id="PR01415">
    <property type="entry name" value="ANKYRIN"/>
</dbReference>
<dbReference type="Pfam" id="PF00023">
    <property type="entry name" value="Ank"/>
    <property type="match status" value="1"/>
</dbReference>
<reference evidence="5 6" key="1">
    <citation type="submission" date="2018-10" db="EMBL/GenBank/DDBJ databases">
        <title>A high-quality apple genome assembly.</title>
        <authorList>
            <person name="Hu J."/>
        </authorList>
    </citation>
    <scope>NUCLEOTIDE SEQUENCE [LARGE SCALE GENOMIC DNA]</scope>
    <source>
        <strain evidence="6">cv. HFTH1</strain>
        <tissue evidence="5">Young leaf</tissue>
    </source>
</reference>
<dbReference type="SUPFAM" id="SSF49354">
    <property type="entry name" value="PapD-like"/>
    <property type="match status" value="1"/>
</dbReference>
<feature type="repeat" description="ANK" evidence="3">
    <location>
        <begin position="238"/>
        <end position="270"/>
    </location>
</feature>
<dbReference type="Gene3D" id="2.60.40.10">
    <property type="entry name" value="Immunoglobulins"/>
    <property type="match status" value="1"/>
</dbReference>
<dbReference type="PROSITE" id="PS50088">
    <property type="entry name" value="ANK_REPEAT"/>
    <property type="match status" value="7"/>
</dbReference>
<comment type="caution">
    <text evidence="5">The sequence shown here is derived from an EMBL/GenBank/DDBJ whole genome shotgun (WGS) entry which is preliminary data.</text>
</comment>
<dbReference type="SMART" id="SM00248">
    <property type="entry name" value="ANK"/>
    <property type="match status" value="9"/>
</dbReference>
<dbReference type="EMBL" id="RDQH01000340">
    <property type="protein sequence ID" value="RXH76148.1"/>
    <property type="molecule type" value="Genomic_DNA"/>
</dbReference>
<organism evidence="5 6">
    <name type="scientific">Malus domestica</name>
    <name type="common">Apple</name>
    <name type="synonym">Pyrus malus</name>
    <dbReference type="NCBI Taxonomy" id="3750"/>
    <lineage>
        <taxon>Eukaryota</taxon>
        <taxon>Viridiplantae</taxon>
        <taxon>Streptophyta</taxon>
        <taxon>Embryophyta</taxon>
        <taxon>Tracheophyta</taxon>
        <taxon>Spermatophyta</taxon>
        <taxon>Magnoliopsida</taxon>
        <taxon>eudicotyledons</taxon>
        <taxon>Gunneridae</taxon>
        <taxon>Pentapetalae</taxon>
        <taxon>rosids</taxon>
        <taxon>fabids</taxon>
        <taxon>Rosales</taxon>
        <taxon>Rosaceae</taxon>
        <taxon>Amygdaloideae</taxon>
        <taxon>Maleae</taxon>
        <taxon>Malus</taxon>
    </lineage>
</organism>
<dbReference type="Pfam" id="PF00635">
    <property type="entry name" value="Motile_Sperm"/>
    <property type="match status" value="1"/>
</dbReference>
<protein>
    <recommendedName>
        <fullName evidence="4">MSP domain-containing protein</fullName>
    </recommendedName>
</protein>
<dbReference type="Pfam" id="PF13637">
    <property type="entry name" value="Ank_4"/>
    <property type="match status" value="1"/>
</dbReference>
<dbReference type="PANTHER" id="PTHR24198:SF165">
    <property type="entry name" value="ANKYRIN REPEAT-CONTAINING PROTEIN-RELATED"/>
    <property type="match status" value="1"/>
</dbReference>